<dbReference type="PROSITE" id="PS00216">
    <property type="entry name" value="SUGAR_TRANSPORT_1"/>
    <property type="match status" value="1"/>
</dbReference>
<dbReference type="PANTHER" id="PTHR23518">
    <property type="entry name" value="C-METHYLTRANSFERASE"/>
    <property type="match status" value="1"/>
</dbReference>
<dbReference type="EMBL" id="CM000833">
    <property type="protein sequence ID" value="EET04879.1"/>
    <property type="molecule type" value="Genomic_DNA"/>
</dbReference>
<feature type="transmembrane region" description="Helical" evidence="5">
    <location>
        <begin position="358"/>
        <end position="380"/>
    </location>
</feature>
<feature type="transmembrane region" description="Helical" evidence="5">
    <location>
        <begin position="198"/>
        <end position="215"/>
    </location>
</feature>
<dbReference type="SUPFAM" id="SSF103473">
    <property type="entry name" value="MFS general substrate transporter"/>
    <property type="match status" value="1"/>
</dbReference>
<gene>
    <name evidence="7" type="ORF">BURPS1710A_A0307</name>
</gene>
<organism evidence="7">
    <name type="scientific">Burkholderia pseudomallei 1710a</name>
    <dbReference type="NCBI Taxonomy" id="320371"/>
    <lineage>
        <taxon>Bacteria</taxon>
        <taxon>Pseudomonadati</taxon>
        <taxon>Pseudomonadota</taxon>
        <taxon>Betaproteobacteria</taxon>
        <taxon>Burkholderiales</taxon>
        <taxon>Burkholderiaceae</taxon>
        <taxon>Burkholderia</taxon>
        <taxon>pseudomallei group</taxon>
    </lineage>
</organism>
<dbReference type="Gene3D" id="1.20.1250.20">
    <property type="entry name" value="MFS general substrate transporter like domains"/>
    <property type="match status" value="2"/>
</dbReference>
<dbReference type="AlphaFoldDB" id="A0A0E1VXL4"/>
<evidence type="ECO:0000256" key="4">
    <source>
        <dbReference type="ARBA" id="ARBA00023136"/>
    </source>
</evidence>
<dbReference type="PANTHER" id="PTHR23518:SF2">
    <property type="entry name" value="MAJOR FACILITATOR SUPERFAMILY TRANSPORTER"/>
    <property type="match status" value="1"/>
</dbReference>
<comment type="subcellular location">
    <subcellularLocation>
        <location evidence="1">Membrane</location>
        <topology evidence="1">Multi-pass membrane protein</topology>
    </subcellularLocation>
</comment>
<feature type="domain" description="Major facilitator superfamily (MFS) profile" evidence="6">
    <location>
        <begin position="62"/>
        <end position="445"/>
    </location>
</feature>
<dbReference type="PROSITE" id="PS00217">
    <property type="entry name" value="SUGAR_TRANSPORT_2"/>
    <property type="match status" value="1"/>
</dbReference>
<evidence type="ECO:0000256" key="3">
    <source>
        <dbReference type="ARBA" id="ARBA00022989"/>
    </source>
</evidence>
<dbReference type="PROSITE" id="PS50850">
    <property type="entry name" value="MFS"/>
    <property type="match status" value="1"/>
</dbReference>
<name>A0A0E1VXL4_BURPE</name>
<evidence type="ECO:0000313" key="7">
    <source>
        <dbReference type="EMBL" id="EET04879.1"/>
    </source>
</evidence>
<accession>A0A0E1VXL4</accession>
<evidence type="ECO:0000256" key="1">
    <source>
        <dbReference type="ARBA" id="ARBA00004141"/>
    </source>
</evidence>
<dbReference type="HOGENOM" id="CLU_040020_1_0_4"/>
<dbReference type="InterPro" id="IPR036259">
    <property type="entry name" value="MFS_trans_sf"/>
</dbReference>
<dbReference type="InterPro" id="IPR011701">
    <property type="entry name" value="MFS"/>
</dbReference>
<dbReference type="Proteomes" id="UP000001812">
    <property type="component" value="Chromosome II"/>
</dbReference>
<evidence type="ECO:0000259" key="6">
    <source>
        <dbReference type="PROSITE" id="PS50850"/>
    </source>
</evidence>
<sequence length="448" mass="46710">MRMPRRADASASAYRFETLLRDTASAHRLRASHACPSSVPFTQSLPMPARSASSPRPPIPRTVWALGFVSLCMDVSSELIHALLPIYLVTTMGMSVAALGVLEGAAEATAMIVKIFSGALSDWLGRRKALLLLGYGLAALTKPLFPLAAGPATVAAARLLDRVGKGIRGAPRDALVADVAPPEIRGACFGLRQSMDTVGAFAGPLLAIALMLAFADHIRAVLWFAVVPAFAAVALILFGVEEPASAPAAARAFRSPLHWRALRAFSGRYWFVVLIGTAFTLARFSEAFLVLRAQQVGLDIAWIPAVMVVMSIAYAASAYPVGIVSDKFGARAPLAAGMLLLIAADLLLGASASRTALFAGVAVWGLHMGFTQGMLAALVAQTAPAALRGTAFGVFNLAGGIAMLAASALAGWLWEHHGAPTTFFTGAALAAVALAMCGFVRRRPGPAA</sequence>
<dbReference type="GO" id="GO:0016020">
    <property type="term" value="C:membrane"/>
    <property type="evidence" value="ECO:0007669"/>
    <property type="project" value="UniProtKB-SubCell"/>
</dbReference>
<feature type="transmembrane region" description="Helical" evidence="5">
    <location>
        <begin position="261"/>
        <end position="282"/>
    </location>
</feature>
<feature type="transmembrane region" description="Helical" evidence="5">
    <location>
        <begin position="392"/>
        <end position="414"/>
    </location>
</feature>
<feature type="transmembrane region" description="Helical" evidence="5">
    <location>
        <begin position="221"/>
        <end position="240"/>
    </location>
</feature>
<feature type="transmembrane region" description="Helical" evidence="5">
    <location>
        <begin position="334"/>
        <end position="352"/>
    </location>
</feature>
<dbReference type="InterPro" id="IPR020846">
    <property type="entry name" value="MFS_dom"/>
</dbReference>
<evidence type="ECO:0000256" key="2">
    <source>
        <dbReference type="ARBA" id="ARBA00022692"/>
    </source>
</evidence>
<feature type="transmembrane region" description="Helical" evidence="5">
    <location>
        <begin position="420"/>
        <end position="440"/>
    </location>
</feature>
<keyword evidence="4 5" id="KW-0472">Membrane</keyword>
<dbReference type="InterPro" id="IPR005829">
    <property type="entry name" value="Sugar_transporter_CS"/>
</dbReference>
<reference evidence="7" key="1">
    <citation type="submission" date="2009-05" db="EMBL/GenBank/DDBJ databases">
        <authorList>
            <person name="Harkins D.M."/>
            <person name="DeShazer D."/>
            <person name="Woods D.E."/>
            <person name="Brinkac L.M."/>
            <person name="Brown K.A."/>
            <person name="Hung G.C."/>
            <person name="Tuanyok A."/>
            <person name="Zhang B."/>
            <person name="Nierman W.C."/>
        </authorList>
    </citation>
    <scope>NUCLEOTIDE SEQUENCE [LARGE SCALE GENOMIC DNA]</scope>
    <source>
        <strain evidence="7">1710a</strain>
    </source>
</reference>
<protein>
    <submittedName>
        <fullName evidence="7">Major facilitator family transporter</fullName>
    </submittedName>
</protein>
<keyword evidence="2 5" id="KW-0812">Transmembrane</keyword>
<dbReference type="CDD" id="cd17370">
    <property type="entry name" value="MFS_MJ1317_like"/>
    <property type="match status" value="1"/>
</dbReference>
<evidence type="ECO:0000256" key="5">
    <source>
        <dbReference type="SAM" id="Phobius"/>
    </source>
</evidence>
<keyword evidence="3 5" id="KW-1133">Transmembrane helix</keyword>
<feature type="transmembrane region" description="Helical" evidence="5">
    <location>
        <begin position="79"/>
        <end position="102"/>
    </location>
</feature>
<feature type="transmembrane region" description="Helical" evidence="5">
    <location>
        <begin position="302"/>
        <end position="322"/>
    </location>
</feature>
<dbReference type="Pfam" id="PF07690">
    <property type="entry name" value="MFS_1"/>
    <property type="match status" value="1"/>
</dbReference>
<dbReference type="GO" id="GO:0022857">
    <property type="term" value="F:transmembrane transporter activity"/>
    <property type="evidence" value="ECO:0007669"/>
    <property type="project" value="InterPro"/>
</dbReference>
<proteinExistence type="predicted"/>